<dbReference type="Proteomes" id="UP001189429">
    <property type="component" value="Unassembled WGS sequence"/>
</dbReference>
<name>A0ABN9QYR1_9DINO</name>
<keyword evidence="2" id="KW-1185">Reference proteome</keyword>
<evidence type="ECO:0008006" key="3">
    <source>
        <dbReference type="Google" id="ProtNLM"/>
    </source>
</evidence>
<gene>
    <name evidence="1" type="ORF">PCOR1329_LOCUS16105</name>
</gene>
<proteinExistence type="predicted"/>
<protein>
    <recommendedName>
        <fullName evidence="3">Secreted protein</fullName>
    </recommendedName>
</protein>
<dbReference type="EMBL" id="CAUYUJ010004914">
    <property type="protein sequence ID" value="CAK0811542.1"/>
    <property type="molecule type" value="Genomic_DNA"/>
</dbReference>
<comment type="caution">
    <text evidence="1">The sequence shown here is derived from an EMBL/GenBank/DDBJ whole genome shotgun (WGS) entry which is preliminary data.</text>
</comment>
<evidence type="ECO:0000313" key="2">
    <source>
        <dbReference type="Proteomes" id="UP001189429"/>
    </source>
</evidence>
<organism evidence="1 2">
    <name type="scientific">Prorocentrum cordatum</name>
    <dbReference type="NCBI Taxonomy" id="2364126"/>
    <lineage>
        <taxon>Eukaryota</taxon>
        <taxon>Sar</taxon>
        <taxon>Alveolata</taxon>
        <taxon>Dinophyceae</taxon>
        <taxon>Prorocentrales</taxon>
        <taxon>Prorocentraceae</taxon>
        <taxon>Prorocentrum</taxon>
    </lineage>
</organism>
<reference evidence="1" key="1">
    <citation type="submission" date="2023-10" db="EMBL/GenBank/DDBJ databases">
        <authorList>
            <person name="Chen Y."/>
            <person name="Shah S."/>
            <person name="Dougan E. K."/>
            <person name="Thang M."/>
            <person name="Chan C."/>
        </authorList>
    </citation>
    <scope>NUCLEOTIDE SEQUENCE [LARGE SCALE GENOMIC DNA]</scope>
</reference>
<accession>A0ABN9QYR1</accession>
<evidence type="ECO:0000313" key="1">
    <source>
        <dbReference type="EMBL" id="CAK0811542.1"/>
    </source>
</evidence>
<sequence length="172" mass="18366">MKHVSLEFMAELAGAVVITATRGHLDSTSLETCTAGVRIEAVHAGLLYSCFVLVNSHRAILSVFLATGSGAGGAASRVVLSFCTTLGIAKGSDVNFSVRLGAWMAVSDCLTVASSPRVRVANDGLRSSQHDNRSHSLLEAKDMLGCLLLLLLRMLQRCLRVLLQSCLQDRTH</sequence>